<dbReference type="RefSeq" id="WP_064790709.1">
    <property type="nucleotide sequence ID" value="NZ_CP031555.1"/>
</dbReference>
<keyword evidence="3 7" id="KW-0378">Hydrolase</keyword>
<evidence type="ECO:0000259" key="5">
    <source>
        <dbReference type="Pfam" id="PF01979"/>
    </source>
</evidence>
<dbReference type="SUPFAM" id="SSF51556">
    <property type="entry name" value="Metallo-dependent hydrolases"/>
    <property type="match status" value="1"/>
</dbReference>
<dbReference type="InterPro" id="IPR032466">
    <property type="entry name" value="Metal_Hydrolase"/>
</dbReference>
<organism evidence="7 8">
    <name type="scientific">Thalassospira indica</name>
    <dbReference type="NCBI Taxonomy" id="1891279"/>
    <lineage>
        <taxon>Bacteria</taxon>
        <taxon>Pseudomonadati</taxon>
        <taxon>Pseudomonadota</taxon>
        <taxon>Alphaproteobacteria</taxon>
        <taxon>Rhodospirillales</taxon>
        <taxon>Thalassospiraceae</taxon>
        <taxon>Thalassospira</taxon>
    </lineage>
</organism>
<evidence type="ECO:0000256" key="3">
    <source>
        <dbReference type="ARBA" id="ARBA00022801"/>
    </source>
</evidence>
<dbReference type="InterPro" id="IPR051607">
    <property type="entry name" value="Metallo-dep_hydrolases"/>
</dbReference>
<dbReference type="Proteomes" id="UP000256971">
    <property type="component" value="Chromosome"/>
</dbReference>
<keyword evidence="8" id="KW-1185">Reference proteome</keyword>
<dbReference type="GO" id="GO:0050416">
    <property type="term" value="F:formimidoylglutamate deiminase activity"/>
    <property type="evidence" value="ECO:0007669"/>
    <property type="project" value="UniProtKB-EC"/>
</dbReference>
<accession>A0ABM6Y2E1</accession>
<keyword evidence="4" id="KW-0862">Zinc</keyword>
<evidence type="ECO:0000313" key="8">
    <source>
        <dbReference type="Proteomes" id="UP000256971"/>
    </source>
</evidence>
<name>A0ABM6Y2E1_9PROT</name>
<dbReference type="Pfam" id="PF01979">
    <property type="entry name" value="Amidohydro_1"/>
    <property type="match status" value="1"/>
</dbReference>
<protein>
    <submittedName>
        <fullName evidence="7">Formimidoylglutamate deiminase</fullName>
        <ecNumber evidence="7">3.5.3.13</ecNumber>
    </submittedName>
</protein>
<proteinExistence type="predicted"/>
<feature type="domain" description="Amidohydrolase-related" evidence="5">
    <location>
        <begin position="48"/>
        <end position="429"/>
    </location>
</feature>
<dbReference type="EMBL" id="CP031555">
    <property type="protein sequence ID" value="AXO16097.1"/>
    <property type="molecule type" value="Genomic_DNA"/>
</dbReference>
<dbReference type="NCBIfam" id="TIGR02022">
    <property type="entry name" value="hutF"/>
    <property type="match status" value="1"/>
</dbReference>
<dbReference type="PANTHER" id="PTHR11271">
    <property type="entry name" value="GUANINE DEAMINASE"/>
    <property type="match status" value="1"/>
</dbReference>
<evidence type="ECO:0000256" key="1">
    <source>
        <dbReference type="ARBA" id="ARBA00001947"/>
    </source>
</evidence>
<dbReference type="Pfam" id="PF22429">
    <property type="entry name" value="HutF_N"/>
    <property type="match status" value="1"/>
</dbReference>
<evidence type="ECO:0000259" key="6">
    <source>
        <dbReference type="Pfam" id="PF22429"/>
    </source>
</evidence>
<feature type="domain" description="Formimidoylglutamate deiminase N-terminal" evidence="6">
    <location>
        <begin position="1"/>
        <end position="41"/>
    </location>
</feature>
<dbReference type="InterPro" id="IPR010252">
    <property type="entry name" value="HutF"/>
</dbReference>
<dbReference type="InterPro" id="IPR006680">
    <property type="entry name" value="Amidohydro-rel"/>
</dbReference>
<dbReference type="InterPro" id="IPR011059">
    <property type="entry name" value="Metal-dep_hydrolase_composite"/>
</dbReference>
<dbReference type="NCBIfam" id="NF006684">
    <property type="entry name" value="PRK09229.1-5"/>
    <property type="match status" value="1"/>
</dbReference>
<sequence length="457" mass="50297">MKVLWANQALTTSGWQRNVRIEIDETGRIAAIQADSAASSDATSKTDILLPAISNLHSHAFQRSMAGLTERRGPDPRDTFWTWRQLMFRFLDQLTPDHVEAIAAFVQMEMLEAGYANNTEFHYLHHRPGGHLYDNIAEMAERIAAATEITGIGLTLLPVHYQYGGCDKRPLGPGQIRFGNDPDQFTKLYEESVRAIKNLPADTVMGVAPHSLRAVGREDLLATSLLSKDGPIHMHLAEQLAEVDEVRESWGKRPTEWLLENADVNANWCLIHCTQMEEHETLALAKTGAVAGLCPITESSLGDGIFDGVRYLNAGGVIGVGSDSNIRISLSEELRTLEYSQRLRDNSRAALATEEKSTARRIYDAAAKGGAQAAGRDSGRIEVGALADLMALDGSAVDLIGRTGDTILDTYIFAGDDRMVRDVWSAGRHVVTEGRHIAHDAITNRYRKVMEQLKEAV</sequence>
<reference evidence="7 8" key="1">
    <citation type="submission" date="2018-08" db="EMBL/GenBank/DDBJ databases">
        <title>Complete genome sequence of type strain Thalassospira indica MCCC 1A01103T, isolated from isolated from deep seawater of the Indian Ocean.</title>
        <authorList>
            <person name="Liu Y."/>
        </authorList>
    </citation>
    <scope>NUCLEOTIDE SEQUENCE [LARGE SCALE GENOMIC DNA]</scope>
    <source>
        <strain evidence="7 8">PB8BT</strain>
    </source>
</reference>
<keyword evidence="2" id="KW-0479">Metal-binding</keyword>
<dbReference type="SUPFAM" id="SSF51338">
    <property type="entry name" value="Composite domain of metallo-dependent hydrolases"/>
    <property type="match status" value="1"/>
</dbReference>
<dbReference type="Gene3D" id="3.20.20.140">
    <property type="entry name" value="Metal-dependent hydrolases"/>
    <property type="match status" value="1"/>
</dbReference>
<evidence type="ECO:0000256" key="2">
    <source>
        <dbReference type="ARBA" id="ARBA00022723"/>
    </source>
</evidence>
<evidence type="ECO:0000313" key="7">
    <source>
        <dbReference type="EMBL" id="AXO16097.1"/>
    </source>
</evidence>
<dbReference type="PANTHER" id="PTHR11271:SF48">
    <property type="entry name" value="AMIDOHYDROLASE-RELATED DOMAIN-CONTAINING PROTEIN"/>
    <property type="match status" value="1"/>
</dbReference>
<dbReference type="InterPro" id="IPR055156">
    <property type="entry name" value="HutF-like_N"/>
</dbReference>
<comment type="cofactor">
    <cofactor evidence="1">
        <name>Zn(2+)</name>
        <dbReference type="ChEBI" id="CHEBI:29105"/>
    </cofactor>
</comment>
<dbReference type="EC" id="3.5.3.13" evidence="7"/>
<dbReference type="Gene3D" id="2.30.40.10">
    <property type="entry name" value="Urease, subunit C, domain 1"/>
    <property type="match status" value="1"/>
</dbReference>
<gene>
    <name evidence="7" type="ORF">DY252_19095</name>
</gene>
<evidence type="ECO:0000256" key="4">
    <source>
        <dbReference type="ARBA" id="ARBA00022833"/>
    </source>
</evidence>